<keyword evidence="2 4" id="KW-0238">DNA-binding</keyword>
<feature type="region of interest" description="Disordered" evidence="5">
    <location>
        <begin position="1"/>
        <end position="21"/>
    </location>
</feature>
<evidence type="ECO:0000256" key="1">
    <source>
        <dbReference type="ARBA" id="ARBA00023015"/>
    </source>
</evidence>
<dbReference type="PANTHER" id="PTHR30055:SF243">
    <property type="entry name" value="HTH-TYPE TRANSCRIPTIONAL REGULATOR RV1816"/>
    <property type="match status" value="1"/>
</dbReference>
<sequence length="241" mass="25523">MPTTRAPSSTPAPSTRAERREEVTRRILEIGRDHLAKEGAAALSLRAVTRDLGMVSSAVYRYVANRDDLLTLLVVDAYTELADHVDAALARSRGGFAAQVLVLAGTMRSWAVAEPARWALLYGSPVPGYAAPPSTVEAGTRVMVVLMHLLDEGVAAGEVPTGAGAVALPRALGRDLAAVRTEVGLQQADDATLARGILLWTTLVGAVSLEVFGQLGESTFAHPDVLFEHQVRQALRVVTAP</sequence>
<dbReference type="Gene3D" id="1.10.357.10">
    <property type="entry name" value="Tetracycline Repressor, domain 2"/>
    <property type="match status" value="1"/>
</dbReference>
<name>A0A542DYZ9_9MICO</name>
<keyword evidence="1" id="KW-0805">Transcription regulation</keyword>
<evidence type="ECO:0000313" key="7">
    <source>
        <dbReference type="EMBL" id="TQJ08279.1"/>
    </source>
</evidence>
<dbReference type="InterPro" id="IPR025996">
    <property type="entry name" value="MT1864/Rv1816-like_C"/>
</dbReference>
<dbReference type="PROSITE" id="PS50977">
    <property type="entry name" value="HTH_TETR_2"/>
    <property type="match status" value="1"/>
</dbReference>
<evidence type="ECO:0000313" key="8">
    <source>
        <dbReference type="Proteomes" id="UP000317893"/>
    </source>
</evidence>
<proteinExistence type="predicted"/>
<evidence type="ECO:0000256" key="5">
    <source>
        <dbReference type="SAM" id="MobiDB-lite"/>
    </source>
</evidence>
<protein>
    <submittedName>
        <fullName evidence="7">TetR family transcriptional regulator</fullName>
    </submittedName>
</protein>
<dbReference type="Pfam" id="PF13305">
    <property type="entry name" value="TetR_C_33"/>
    <property type="match status" value="1"/>
</dbReference>
<dbReference type="OrthoDB" id="3210322at2"/>
<dbReference type="InterPro" id="IPR050109">
    <property type="entry name" value="HTH-type_TetR-like_transc_reg"/>
</dbReference>
<dbReference type="GO" id="GO:0003700">
    <property type="term" value="F:DNA-binding transcription factor activity"/>
    <property type="evidence" value="ECO:0007669"/>
    <property type="project" value="TreeGrafter"/>
</dbReference>
<keyword evidence="3" id="KW-0804">Transcription</keyword>
<feature type="domain" description="HTH tetR-type" evidence="6">
    <location>
        <begin position="21"/>
        <end position="81"/>
    </location>
</feature>
<dbReference type="InterPro" id="IPR009057">
    <property type="entry name" value="Homeodomain-like_sf"/>
</dbReference>
<evidence type="ECO:0000259" key="6">
    <source>
        <dbReference type="PROSITE" id="PS50977"/>
    </source>
</evidence>
<comment type="caution">
    <text evidence="7">The sequence shown here is derived from an EMBL/GenBank/DDBJ whole genome shotgun (WGS) entry which is preliminary data.</text>
</comment>
<accession>A0A542DYZ9</accession>
<dbReference type="AlphaFoldDB" id="A0A542DYZ9"/>
<evidence type="ECO:0000256" key="2">
    <source>
        <dbReference type="ARBA" id="ARBA00023125"/>
    </source>
</evidence>
<dbReference type="PANTHER" id="PTHR30055">
    <property type="entry name" value="HTH-TYPE TRANSCRIPTIONAL REGULATOR RUTR"/>
    <property type="match status" value="1"/>
</dbReference>
<feature type="compositionally biased region" description="Low complexity" evidence="5">
    <location>
        <begin position="1"/>
        <end position="15"/>
    </location>
</feature>
<gene>
    <name evidence="7" type="ORF">FB458_1363</name>
</gene>
<dbReference type="InterPro" id="IPR036271">
    <property type="entry name" value="Tet_transcr_reg_TetR-rel_C_sf"/>
</dbReference>
<dbReference type="Proteomes" id="UP000317893">
    <property type="component" value="Unassembled WGS sequence"/>
</dbReference>
<feature type="DNA-binding region" description="H-T-H motif" evidence="4">
    <location>
        <begin position="44"/>
        <end position="63"/>
    </location>
</feature>
<dbReference type="SUPFAM" id="SSF46689">
    <property type="entry name" value="Homeodomain-like"/>
    <property type="match status" value="1"/>
</dbReference>
<evidence type="ECO:0000256" key="4">
    <source>
        <dbReference type="PROSITE-ProRule" id="PRU00335"/>
    </source>
</evidence>
<reference evidence="7 8" key="1">
    <citation type="submission" date="2019-06" db="EMBL/GenBank/DDBJ databases">
        <title>Sequencing the genomes of 1000 actinobacteria strains.</title>
        <authorList>
            <person name="Klenk H.-P."/>
        </authorList>
    </citation>
    <scope>NUCLEOTIDE SEQUENCE [LARGE SCALE GENOMIC DNA]</scope>
    <source>
        <strain evidence="7 8">DSM 18607</strain>
    </source>
</reference>
<dbReference type="InterPro" id="IPR001647">
    <property type="entry name" value="HTH_TetR"/>
</dbReference>
<dbReference type="EMBL" id="VFMN01000001">
    <property type="protein sequence ID" value="TQJ08279.1"/>
    <property type="molecule type" value="Genomic_DNA"/>
</dbReference>
<organism evidence="7 8">
    <name type="scientific">Lapillicoccus jejuensis</name>
    <dbReference type="NCBI Taxonomy" id="402171"/>
    <lineage>
        <taxon>Bacteria</taxon>
        <taxon>Bacillati</taxon>
        <taxon>Actinomycetota</taxon>
        <taxon>Actinomycetes</taxon>
        <taxon>Micrococcales</taxon>
        <taxon>Intrasporangiaceae</taxon>
        <taxon>Lapillicoccus</taxon>
    </lineage>
</organism>
<dbReference type="SUPFAM" id="SSF48498">
    <property type="entry name" value="Tetracyclin repressor-like, C-terminal domain"/>
    <property type="match status" value="1"/>
</dbReference>
<keyword evidence="8" id="KW-1185">Reference proteome</keyword>
<dbReference type="GO" id="GO:0000976">
    <property type="term" value="F:transcription cis-regulatory region binding"/>
    <property type="evidence" value="ECO:0007669"/>
    <property type="project" value="TreeGrafter"/>
</dbReference>
<dbReference type="RefSeq" id="WP_141847812.1">
    <property type="nucleotide sequence ID" value="NZ_BAAAPR010000002.1"/>
</dbReference>
<evidence type="ECO:0000256" key="3">
    <source>
        <dbReference type="ARBA" id="ARBA00023163"/>
    </source>
</evidence>